<evidence type="ECO:0000256" key="1">
    <source>
        <dbReference type="SAM" id="Phobius"/>
    </source>
</evidence>
<organism evidence="2 3">
    <name type="scientific">Campylobacter fetus subsp. testudinum</name>
    <dbReference type="NCBI Taxonomy" id="1507806"/>
    <lineage>
        <taxon>Bacteria</taxon>
        <taxon>Pseudomonadati</taxon>
        <taxon>Campylobacterota</taxon>
        <taxon>Epsilonproteobacteria</taxon>
        <taxon>Campylobacterales</taxon>
        <taxon>Campylobacteraceae</taxon>
        <taxon>Campylobacter</taxon>
    </lineage>
</organism>
<evidence type="ECO:0000313" key="3">
    <source>
        <dbReference type="Proteomes" id="UP000093100"/>
    </source>
</evidence>
<keyword evidence="1" id="KW-0812">Transmembrane</keyword>
<gene>
    <name evidence="2" type="ORF">CFT12S02225_06310</name>
</gene>
<name>A0AAX0HAQ4_CAMFE</name>
<evidence type="ECO:0008006" key="4">
    <source>
        <dbReference type="Google" id="ProtNLM"/>
    </source>
</evidence>
<evidence type="ECO:0000313" key="2">
    <source>
        <dbReference type="EMBL" id="OCR90639.1"/>
    </source>
</evidence>
<feature type="transmembrane region" description="Helical" evidence="1">
    <location>
        <begin position="20"/>
        <end position="39"/>
    </location>
</feature>
<dbReference type="RefSeq" id="WP_065841068.1">
    <property type="nucleotide sequence ID" value="NZ_LFLK01000005.1"/>
</dbReference>
<dbReference type="EMBL" id="LFLK01000005">
    <property type="protein sequence ID" value="OCR90639.1"/>
    <property type="molecule type" value="Genomic_DNA"/>
</dbReference>
<keyword evidence="1" id="KW-1133">Transmembrane helix</keyword>
<keyword evidence="1" id="KW-0472">Membrane</keyword>
<reference evidence="2 3" key="1">
    <citation type="journal article" date="2016" name="Genome Biol. Evol.">
        <title>Comparative Genomics of Campylobacter fetus from Reptiles and Mammals Reveals Divergent Evolution in Host-Associated Lineages.</title>
        <authorList>
            <person name="Gilbert M.J."/>
            <person name="Miller W.G."/>
            <person name="Yee E."/>
            <person name="Zomer A.L."/>
            <person name="van der Graaf-van Bloois L."/>
            <person name="Fitzgerald C."/>
            <person name="Forbes K.J."/>
            <person name="Meric G."/>
            <person name="Sheppard S.K."/>
            <person name="Wagenaar J.A."/>
            <person name="Duim B."/>
        </authorList>
    </citation>
    <scope>NUCLEOTIDE SEQUENCE [LARGE SCALE GENOMIC DNA]</scope>
    <source>
        <strain evidence="2 3">12S02225-3</strain>
    </source>
</reference>
<feature type="transmembrane region" description="Helical" evidence="1">
    <location>
        <begin position="89"/>
        <end position="107"/>
    </location>
</feature>
<feature type="transmembrane region" description="Helical" evidence="1">
    <location>
        <begin position="51"/>
        <end position="69"/>
    </location>
</feature>
<dbReference type="Proteomes" id="UP000093100">
    <property type="component" value="Unassembled WGS sequence"/>
</dbReference>
<comment type="caution">
    <text evidence="2">The sequence shown here is derived from an EMBL/GenBank/DDBJ whole genome shotgun (WGS) entry which is preliminary data.</text>
</comment>
<proteinExistence type="predicted"/>
<dbReference type="AlphaFoldDB" id="A0AAX0HAQ4"/>
<accession>A0AAX0HAQ4</accession>
<protein>
    <recommendedName>
        <fullName evidence="4">MotA/TolQ/ExbB proton channel domain-containing protein</fullName>
    </recommendedName>
</protein>
<sequence length="480" mass="54017">MNETFSNFWQYFVSNLDGHIAFGVYAILFFMLVFMVMFVKTKKLHSQSSSLLITIGITFTFFGIAYGLMRFDANDIERSLPDLINGIKTAFLVSLVGVFSAVVLKIIELGYGIIKKESNDIVDEFDPISLLKNQEANLNIQSQIATSLEKINTAIVGDESSSLISQIKNLRTDMGDNFGKLISKFETFAQQMSENNSKALIEALNGIIRDFNEKLTEQFGENFKELNKAVEKLVVWQDNYKVTLEQTQNAFENTQSSLNTTTIELDKINKIIEKQIDDYQKVVLASQEFTKEAKKVSDLVDNISTQRDMLYQNIQSLGDFIQANSSALPQIGEAINIFQKNAIDNISNITAHTKSISDAFARSSNDMLNSTQTTINAFSEKLSSDIISNNKIINDKISDHMSNFNAEFTKYNDRLNDKLINSLNQASQSINSQVGILDKELENALKNISNNLASISEKIASDYNSIPGRLRNMIENMDRR</sequence>